<feature type="domain" description="Pyrroline-5-carboxylate reductase catalytic N-terminal" evidence="2">
    <location>
        <begin position="2"/>
        <end position="94"/>
    </location>
</feature>
<evidence type="ECO:0000256" key="1">
    <source>
        <dbReference type="ARBA" id="ARBA00023002"/>
    </source>
</evidence>
<reference evidence="3" key="2">
    <citation type="journal article" date="2021" name="Microbiome">
        <title>Successional dynamics and alternative stable states in a saline activated sludge microbial community over 9 years.</title>
        <authorList>
            <person name="Wang Y."/>
            <person name="Ye J."/>
            <person name="Ju F."/>
            <person name="Liu L."/>
            <person name="Boyd J.A."/>
            <person name="Deng Y."/>
            <person name="Parks D.H."/>
            <person name="Jiang X."/>
            <person name="Yin X."/>
            <person name="Woodcroft B.J."/>
            <person name="Tyson G.W."/>
            <person name="Hugenholtz P."/>
            <person name="Polz M.F."/>
            <person name="Zhang T."/>
        </authorList>
    </citation>
    <scope>NUCLEOTIDE SEQUENCE</scope>
    <source>
        <strain evidence="3">HKST-UBA01</strain>
    </source>
</reference>
<evidence type="ECO:0000313" key="4">
    <source>
        <dbReference type="Proteomes" id="UP000697710"/>
    </source>
</evidence>
<reference evidence="3" key="1">
    <citation type="submission" date="2020-04" db="EMBL/GenBank/DDBJ databases">
        <authorList>
            <person name="Zhang T."/>
        </authorList>
    </citation>
    <scope>NUCLEOTIDE SEQUENCE</scope>
    <source>
        <strain evidence="3">HKST-UBA01</strain>
    </source>
</reference>
<protein>
    <submittedName>
        <fullName evidence="3">NAD(P)-binding domain-containing protein</fullName>
    </submittedName>
</protein>
<dbReference type="PANTHER" id="PTHR14239">
    <property type="entry name" value="DUDULIN-RELATED"/>
    <property type="match status" value="1"/>
</dbReference>
<gene>
    <name evidence="3" type="ORF">KC729_06370</name>
</gene>
<dbReference type="InterPro" id="IPR051267">
    <property type="entry name" value="STEAP_metalloreductase"/>
</dbReference>
<dbReference type="GO" id="GO:0016491">
    <property type="term" value="F:oxidoreductase activity"/>
    <property type="evidence" value="ECO:0007669"/>
    <property type="project" value="UniProtKB-KW"/>
</dbReference>
<evidence type="ECO:0000259" key="2">
    <source>
        <dbReference type="Pfam" id="PF03807"/>
    </source>
</evidence>
<keyword evidence="1" id="KW-0560">Oxidoreductase</keyword>
<dbReference type="Pfam" id="PF03807">
    <property type="entry name" value="F420_oxidored"/>
    <property type="match status" value="1"/>
</dbReference>
<sequence>MKIGILGSGDVGQKLGAGFARHGHEVMLGTRDPQAEKIQAWIRESGAQAGSFADTAAFGEMLILATQWTGTENALELAGREHFAGKVVLDATNPLDFSTGAPALSIGHTDSAGEQVQRWLPNAKVVKCYNTVGNALMIDPQLPGGPPDMFYCGNDDGAKKTVQDLLSSVGWNGIDLGGIESSRYLEPLAMVWIVHGFRTNTWGHAFKLLKP</sequence>
<dbReference type="AlphaFoldDB" id="A0A956LX04"/>
<organism evidence="3 4">
    <name type="scientific">Eiseniibacteriota bacterium</name>
    <dbReference type="NCBI Taxonomy" id="2212470"/>
    <lineage>
        <taxon>Bacteria</taxon>
        <taxon>Candidatus Eiseniibacteriota</taxon>
    </lineage>
</organism>
<name>A0A956LX04_UNCEI</name>
<dbReference type="Gene3D" id="3.40.50.720">
    <property type="entry name" value="NAD(P)-binding Rossmann-like Domain"/>
    <property type="match status" value="1"/>
</dbReference>
<evidence type="ECO:0000313" key="3">
    <source>
        <dbReference type="EMBL" id="MCA9727290.1"/>
    </source>
</evidence>
<dbReference type="InterPro" id="IPR028939">
    <property type="entry name" value="P5C_Rdtase_cat_N"/>
</dbReference>
<comment type="caution">
    <text evidence="3">The sequence shown here is derived from an EMBL/GenBank/DDBJ whole genome shotgun (WGS) entry which is preliminary data.</text>
</comment>
<dbReference type="EMBL" id="JAGQHR010000140">
    <property type="protein sequence ID" value="MCA9727290.1"/>
    <property type="molecule type" value="Genomic_DNA"/>
</dbReference>
<accession>A0A956LX04</accession>
<dbReference type="SUPFAM" id="SSF51735">
    <property type="entry name" value="NAD(P)-binding Rossmann-fold domains"/>
    <property type="match status" value="1"/>
</dbReference>
<dbReference type="PANTHER" id="PTHR14239:SF10">
    <property type="entry name" value="REDUCTASE"/>
    <property type="match status" value="1"/>
</dbReference>
<dbReference type="InterPro" id="IPR036291">
    <property type="entry name" value="NAD(P)-bd_dom_sf"/>
</dbReference>
<proteinExistence type="predicted"/>
<dbReference type="Proteomes" id="UP000697710">
    <property type="component" value="Unassembled WGS sequence"/>
</dbReference>